<evidence type="ECO:0000259" key="9">
    <source>
        <dbReference type="Pfam" id="PF02687"/>
    </source>
</evidence>
<keyword evidence="6 8" id="KW-1133">Transmembrane helix</keyword>
<dbReference type="NCBIfam" id="TIGR02212">
    <property type="entry name" value="lolCE"/>
    <property type="match status" value="1"/>
</dbReference>
<dbReference type="Pfam" id="PF12704">
    <property type="entry name" value="MacB_PCD"/>
    <property type="match status" value="1"/>
</dbReference>
<dbReference type="PANTHER" id="PTHR30489">
    <property type="entry name" value="LIPOPROTEIN-RELEASING SYSTEM TRANSMEMBRANE PROTEIN LOLE"/>
    <property type="match status" value="1"/>
</dbReference>
<feature type="transmembrane region" description="Helical" evidence="8">
    <location>
        <begin position="21"/>
        <end position="48"/>
    </location>
</feature>
<comment type="caution">
    <text evidence="11">The sequence shown here is derived from an EMBL/GenBank/DDBJ whole genome shotgun (WGS) entry which is preliminary data.</text>
</comment>
<feature type="domain" description="MacB-like periplasmic core" evidence="10">
    <location>
        <begin position="27"/>
        <end position="243"/>
    </location>
</feature>
<dbReference type="STRING" id="237609.PSAKL28_16570"/>
<protein>
    <submittedName>
        <fullName evidence="11">Lipoprotein-releasing ABC transporter permease subunit</fullName>
    </submittedName>
</protein>
<feature type="transmembrane region" description="Helical" evidence="8">
    <location>
        <begin position="380"/>
        <end position="400"/>
    </location>
</feature>
<evidence type="ECO:0000256" key="1">
    <source>
        <dbReference type="ARBA" id="ARBA00004651"/>
    </source>
</evidence>
<feature type="domain" description="ABC3 transporter permease C-terminal" evidence="9">
    <location>
        <begin position="274"/>
        <end position="407"/>
    </location>
</feature>
<dbReference type="PANTHER" id="PTHR30489:SF0">
    <property type="entry name" value="LIPOPROTEIN-RELEASING SYSTEM TRANSMEMBRANE PROTEIN LOLE"/>
    <property type="match status" value="1"/>
</dbReference>
<dbReference type="InterPro" id="IPR051447">
    <property type="entry name" value="Lipoprotein-release_system"/>
</dbReference>
<dbReference type="InterPro" id="IPR003838">
    <property type="entry name" value="ABC3_permease_C"/>
</dbReference>
<dbReference type="GO" id="GO:0044874">
    <property type="term" value="P:lipoprotein localization to outer membrane"/>
    <property type="evidence" value="ECO:0007669"/>
    <property type="project" value="TreeGrafter"/>
</dbReference>
<dbReference type="GO" id="GO:0042953">
    <property type="term" value="P:lipoprotein transport"/>
    <property type="evidence" value="ECO:0007669"/>
    <property type="project" value="InterPro"/>
</dbReference>
<dbReference type="AlphaFoldDB" id="A0A443ZHS7"/>
<keyword evidence="7 8" id="KW-0472">Membrane</keyword>
<evidence type="ECO:0000259" key="10">
    <source>
        <dbReference type="Pfam" id="PF12704"/>
    </source>
</evidence>
<dbReference type="GO" id="GO:0098797">
    <property type="term" value="C:plasma membrane protein complex"/>
    <property type="evidence" value="ECO:0007669"/>
    <property type="project" value="TreeGrafter"/>
</dbReference>
<dbReference type="RefSeq" id="WP_128326184.1">
    <property type="nucleotide sequence ID" value="NZ_QJRG01000049.1"/>
</dbReference>
<keyword evidence="3" id="KW-0813">Transport</keyword>
<keyword evidence="5 8" id="KW-0812">Transmembrane</keyword>
<name>A0A443ZHS7_9PSED</name>
<feature type="transmembrane region" description="Helical" evidence="8">
    <location>
        <begin position="271"/>
        <end position="295"/>
    </location>
</feature>
<sequence>MFRPLSIFIGARYTRAKRRNHFISFISMTSMIGLSLGVLAMIVVLSVMNGFQREMSARILGMVPHASILGVQALDDWKPVADAALKNPQVMGVAPLTEMEGMLSYKGSMQPIQVSGIDPAQESKVSIVGQHIVQGSLQGLEPGEYGVVIGEITARRFRLNVGDKLTLIVPEVSSAPGGITPRMQRLNVVGVFKVGAELDGSMAYIHMADAAQMQRWQPNQVQGVRLKLKDLYAAPQVSRAIAAQLGDAYRADDWSHTQGSLFSAMKMEKTMIGLLLLMIIAVAAFNIIATLIMVVNDKGADIAILRTIGATPAQIMGTFMVQGTLIGIVGTLIGGVLGVIAALNVSQIVGWLERVSGQHIFTSDVYFISSLPSELQWGDVALICSAGLVMSFLATLYPAYRASQVEPAYALRYE</sequence>
<evidence type="ECO:0000256" key="4">
    <source>
        <dbReference type="ARBA" id="ARBA00022475"/>
    </source>
</evidence>
<evidence type="ECO:0000313" key="11">
    <source>
        <dbReference type="EMBL" id="RWU18325.1"/>
    </source>
</evidence>
<evidence type="ECO:0000256" key="5">
    <source>
        <dbReference type="ARBA" id="ARBA00022692"/>
    </source>
</evidence>
<feature type="transmembrane region" description="Helical" evidence="8">
    <location>
        <begin position="316"/>
        <end position="343"/>
    </location>
</feature>
<reference evidence="11 12" key="1">
    <citation type="submission" date="2018-06" db="EMBL/GenBank/DDBJ databases">
        <title>Bacteria isolated from soil of Wuhan.</title>
        <authorList>
            <person name="Wei X."/>
            <person name="Chunhua H."/>
        </authorList>
    </citation>
    <scope>NUCLEOTIDE SEQUENCE [LARGE SCALE GENOMIC DNA]</scope>
    <source>
        <strain evidence="12">xwS2</strain>
    </source>
</reference>
<dbReference type="InterPro" id="IPR011925">
    <property type="entry name" value="LolCE_TM"/>
</dbReference>
<gene>
    <name evidence="11" type="ORF">DM813_25730</name>
</gene>
<evidence type="ECO:0000256" key="8">
    <source>
        <dbReference type="SAM" id="Phobius"/>
    </source>
</evidence>
<evidence type="ECO:0000256" key="3">
    <source>
        <dbReference type="ARBA" id="ARBA00022448"/>
    </source>
</evidence>
<comment type="similarity">
    <text evidence="2">Belongs to the ABC-4 integral membrane protein family. LolC/E subfamily.</text>
</comment>
<keyword evidence="11" id="KW-0449">Lipoprotein</keyword>
<dbReference type="EMBL" id="QJRG01000049">
    <property type="protein sequence ID" value="RWU18325.1"/>
    <property type="molecule type" value="Genomic_DNA"/>
</dbReference>
<dbReference type="Pfam" id="PF02687">
    <property type="entry name" value="FtsX"/>
    <property type="match status" value="1"/>
</dbReference>
<evidence type="ECO:0000256" key="6">
    <source>
        <dbReference type="ARBA" id="ARBA00022989"/>
    </source>
</evidence>
<evidence type="ECO:0000256" key="7">
    <source>
        <dbReference type="ARBA" id="ARBA00023136"/>
    </source>
</evidence>
<dbReference type="InterPro" id="IPR025857">
    <property type="entry name" value="MacB_PCD"/>
</dbReference>
<accession>A0A443ZHS7</accession>
<comment type="subcellular location">
    <subcellularLocation>
        <location evidence="1">Cell membrane</location>
        <topology evidence="1">Multi-pass membrane protein</topology>
    </subcellularLocation>
</comment>
<evidence type="ECO:0000313" key="12">
    <source>
        <dbReference type="Proteomes" id="UP000288983"/>
    </source>
</evidence>
<dbReference type="OrthoDB" id="9808461at2"/>
<organism evidence="11 12">
    <name type="scientific">Pseudomonas alkylphenolica</name>
    <dbReference type="NCBI Taxonomy" id="237609"/>
    <lineage>
        <taxon>Bacteria</taxon>
        <taxon>Pseudomonadati</taxon>
        <taxon>Pseudomonadota</taxon>
        <taxon>Gammaproteobacteria</taxon>
        <taxon>Pseudomonadales</taxon>
        <taxon>Pseudomonadaceae</taxon>
        <taxon>Pseudomonas</taxon>
    </lineage>
</organism>
<proteinExistence type="inferred from homology"/>
<keyword evidence="4" id="KW-1003">Cell membrane</keyword>
<evidence type="ECO:0000256" key="2">
    <source>
        <dbReference type="ARBA" id="ARBA00005236"/>
    </source>
</evidence>
<dbReference type="Proteomes" id="UP000288983">
    <property type="component" value="Unassembled WGS sequence"/>
</dbReference>